<dbReference type="KEGG" id="mcui:G8O30_15130"/>
<dbReference type="PANTHER" id="PTHR43357:SF4">
    <property type="entry name" value="INNER MEMBRANE ABC TRANSPORTER PERMEASE PROTEIN YDCV"/>
    <property type="match status" value="1"/>
</dbReference>
<feature type="transmembrane region" description="Helical" evidence="8">
    <location>
        <begin position="172"/>
        <end position="194"/>
    </location>
</feature>
<comment type="similarity">
    <text evidence="8">Belongs to the binding-protein-dependent transport system permease family.</text>
</comment>
<evidence type="ECO:0000259" key="9">
    <source>
        <dbReference type="PROSITE" id="PS50928"/>
    </source>
</evidence>
<dbReference type="GO" id="GO:0005886">
    <property type="term" value="C:plasma membrane"/>
    <property type="evidence" value="ECO:0007669"/>
    <property type="project" value="UniProtKB-SubCell"/>
</dbReference>
<dbReference type="InterPro" id="IPR000515">
    <property type="entry name" value="MetI-like"/>
</dbReference>
<accession>A0A7S8CDV4</accession>
<evidence type="ECO:0000313" key="10">
    <source>
        <dbReference type="EMBL" id="QPC48168.1"/>
    </source>
</evidence>
<dbReference type="InterPro" id="IPR035906">
    <property type="entry name" value="MetI-like_sf"/>
</dbReference>
<keyword evidence="11" id="KW-1185">Reference proteome</keyword>
<name>A0A7S8CDV4_9BACI</name>
<dbReference type="PROSITE" id="PS50928">
    <property type="entry name" value="ABC_TM1"/>
    <property type="match status" value="1"/>
</dbReference>
<dbReference type="EMBL" id="CP049742">
    <property type="protein sequence ID" value="QPC48168.1"/>
    <property type="molecule type" value="Genomic_DNA"/>
</dbReference>
<protein>
    <submittedName>
        <fullName evidence="10">ABC transporter permease subunit</fullName>
    </submittedName>
</protein>
<keyword evidence="7 8" id="KW-0472">Membrane</keyword>
<evidence type="ECO:0000256" key="7">
    <source>
        <dbReference type="ARBA" id="ARBA00023136"/>
    </source>
</evidence>
<organism evidence="10 11">
    <name type="scientific">Mangrovibacillus cuniculi</name>
    <dbReference type="NCBI Taxonomy" id="2593652"/>
    <lineage>
        <taxon>Bacteria</taxon>
        <taxon>Bacillati</taxon>
        <taxon>Bacillota</taxon>
        <taxon>Bacilli</taxon>
        <taxon>Bacillales</taxon>
        <taxon>Bacillaceae</taxon>
        <taxon>Mangrovibacillus</taxon>
    </lineage>
</organism>
<keyword evidence="6 8" id="KW-1133">Transmembrane helix</keyword>
<evidence type="ECO:0000256" key="2">
    <source>
        <dbReference type="ARBA" id="ARBA00022448"/>
    </source>
</evidence>
<dbReference type="SUPFAM" id="SSF161098">
    <property type="entry name" value="MetI-like"/>
    <property type="match status" value="1"/>
</dbReference>
<comment type="subcellular location">
    <subcellularLocation>
        <location evidence="1">Cell inner membrane</location>
        <topology evidence="1">Multi-pass membrane protein</topology>
    </subcellularLocation>
    <subcellularLocation>
        <location evidence="8">Cell membrane</location>
        <topology evidence="8">Multi-pass membrane protein</topology>
    </subcellularLocation>
</comment>
<evidence type="ECO:0000256" key="8">
    <source>
        <dbReference type="RuleBase" id="RU363032"/>
    </source>
</evidence>
<evidence type="ECO:0000313" key="11">
    <source>
        <dbReference type="Proteomes" id="UP000593626"/>
    </source>
</evidence>
<feature type="transmembrane region" description="Helical" evidence="8">
    <location>
        <begin position="97"/>
        <end position="117"/>
    </location>
</feature>
<feature type="domain" description="ABC transmembrane type-1" evidence="9">
    <location>
        <begin position="59"/>
        <end position="247"/>
    </location>
</feature>
<evidence type="ECO:0000256" key="5">
    <source>
        <dbReference type="ARBA" id="ARBA00022692"/>
    </source>
</evidence>
<keyword evidence="3" id="KW-1003">Cell membrane</keyword>
<dbReference type="Gene3D" id="1.10.3720.10">
    <property type="entry name" value="MetI-like"/>
    <property type="match status" value="1"/>
</dbReference>
<proteinExistence type="inferred from homology"/>
<feature type="transmembrane region" description="Helical" evidence="8">
    <location>
        <begin position="7"/>
        <end position="27"/>
    </location>
</feature>
<dbReference type="Proteomes" id="UP000593626">
    <property type="component" value="Chromosome"/>
</dbReference>
<feature type="transmembrane region" description="Helical" evidence="8">
    <location>
        <begin position="200"/>
        <end position="220"/>
    </location>
</feature>
<feature type="transmembrane region" description="Helical" evidence="8">
    <location>
        <begin position="63"/>
        <end position="85"/>
    </location>
</feature>
<dbReference type="GO" id="GO:0055085">
    <property type="term" value="P:transmembrane transport"/>
    <property type="evidence" value="ECO:0007669"/>
    <property type="project" value="InterPro"/>
</dbReference>
<reference evidence="10 11" key="1">
    <citation type="submission" date="2019-07" db="EMBL/GenBank/DDBJ databases">
        <title>Genome sequence of 2 isolates from Red Sea Mangroves.</title>
        <authorList>
            <person name="Sefrji F."/>
            <person name="Michoud G."/>
            <person name="Merlino G."/>
            <person name="Daffonchio D."/>
        </authorList>
    </citation>
    <scope>NUCLEOTIDE SEQUENCE [LARGE SCALE GENOMIC DNA]</scope>
    <source>
        <strain evidence="10 11">R1DC41</strain>
    </source>
</reference>
<keyword evidence="2 8" id="KW-0813">Transport</keyword>
<keyword evidence="4" id="KW-0997">Cell inner membrane</keyword>
<evidence type="ECO:0000256" key="3">
    <source>
        <dbReference type="ARBA" id="ARBA00022475"/>
    </source>
</evidence>
<evidence type="ECO:0000256" key="6">
    <source>
        <dbReference type="ARBA" id="ARBA00022989"/>
    </source>
</evidence>
<feature type="transmembrane region" description="Helical" evidence="8">
    <location>
        <begin position="232"/>
        <end position="255"/>
    </location>
</feature>
<sequence>MRTPTNIWFFAVLGSIFPLLLLVWKSFTGFLTFGELDVSDWTIRGYRTIFQDVLLIEALWTTIYITFLVIWITLVCAFLAGRVLAFKEWKGKSAIELLLFSPLLLPVIAIAIGLQIILIKMGIADTILGVVIIHLLPTLPYAITMMRSGMERMGQKWREQGMLLHPSNARTLFLIELPMLLPTIRSIVFLTTVISLSQYALTAIIGGGNVITLALIFFPYANSIDDTMVTAFALLFALLPIFFFLLHELLFRILFSTLKKRWLT</sequence>
<feature type="transmembrane region" description="Helical" evidence="8">
    <location>
        <begin position="123"/>
        <end position="143"/>
    </location>
</feature>
<keyword evidence="5 8" id="KW-0812">Transmembrane</keyword>
<evidence type="ECO:0000256" key="4">
    <source>
        <dbReference type="ARBA" id="ARBA00022519"/>
    </source>
</evidence>
<dbReference type="AlphaFoldDB" id="A0A7S8CDV4"/>
<evidence type="ECO:0000256" key="1">
    <source>
        <dbReference type="ARBA" id="ARBA00004429"/>
    </source>
</evidence>
<dbReference type="RefSeq" id="WP_239672851.1">
    <property type="nucleotide sequence ID" value="NZ_CP049742.1"/>
</dbReference>
<dbReference type="Pfam" id="PF00528">
    <property type="entry name" value="BPD_transp_1"/>
    <property type="match status" value="1"/>
</dbReference>
<dbReference type="PANTHER" id="PTHR43357">
    <property type="entry name" value="INNER MEMBRANE ABC TRANSPORTER PERMEASE PROTEIN YDCV"/>
    <property type="match status" value="1"/>
</dbReference>
<gene>
    <name evidence="10" type="ORF">G8O30_15130</name>
</gene>
<dbReference type="CDD" id="cd06261">
    <property type="entry name" value="TM_PBP2"/>
    <property type="match status" value="1"/>
</dbReference>